<organism evidence="1 2">
    <name type="scientific">Cryptococcus neoformans Tu259-1</name>
    <dbReference type="NCBI Taxonomy" id="1230072"/>
    <lineage>
        <taxon>Eukaryota</taxon>
        <taxon>Fungi</taxon>
        <taxon>Dikarya</taxon>
        <taxon>Basidiomycota</taxon>
        <taxon>Agaricomycotina</taxon>
        <taxon>Tremellomycetes</taxon>
        <taxon>Tremellales</taxon>
        <taxon>Cryptococcaceae</taxon>
        <taxon>Cryptococcus</taxon>
        <taxon>Cryptococcus neoformans species complex</taxon>
    </lineage>
</organism>
<dbReference type="GO" id="GO:0009306">
    <property type="term" value="P:protein secretion"/>
    <property type="evidence" value="ECO:0007669"/>
    <property type="project" value="InterPro"/>
</dbReference>
<dbReference type="PANTHER" id="PTHR28011:SF1">
    <property type="entry name" value="NON-CLASSICAL EXPORT PROTEIN 1"/>
    <property type="match status" value="1"/>
</dbReference>
<dbReference type="EMBL" id="AMKT01000056">
    <property type="protein sequence ID" value="OXG18379.1"/>
    <property type="molecule type" value="Genomic_DNA"/>
</dbReference>
<dbReference type="OrthoDB" id="2155101at2759"/>
<reference evidence="1 2" key="1">
    <citation type="submission" date="2017-06" db="EMBL/GenBank/DDBJ databases">
        <title>Global population genomics of the pathogenic fungus Cryptococcus neoformans var. grubii.</title>
        <authorList>
            <person name="Cuomo C."/>
            <person name="Litvintseva A."/>
            <person name="Chen Y."/>
            <person name="Young S."/>
            <person name="Zeng Q."/>
            <person name="Chapman S."/>
            <person name="Gujja S."/>
            <person name="Saif S."/>
            <person name="Birren B."/>
        </authorList>
    </citation>
    <scope>NUCLEOTIDE SEQUENCE [LARGE SCALE GENOMIC DNA]</scope>
    <source>
        <strain evidence="1 2">Tu259-1</strain>
    </source>
</reference>
<comment type="caution">
    <text evidence="1">The sequence shown here is derived from an EMBL/GenBank/DDBJ whole genome shotgun (WGS) entry which is preliminary data.</text>
</comment>
<protein>
    <submittedName>
        <fullName evidence="1">Uncharacterized protein</fullName>
    </submittedName>
</protein>
<dbReference type="InterPro" id="IPR024242">
    <property type="entry name" value="NCE101"/>
</dbReference>
<evidence type="ECO:0000313" key="1">
    <source>
        <dbReference type="EMBL" id="OXG18379.1"/>
    </source>
</evidence>
<dbReference type="Proteomes" id="UP000199727">
    <property type="component" value="Unassembled WGS sequence"/>
</dbReference>
<name>A0A854QAY9_CRYNE</name>
<sequence length="147" mass="16829">MNTVRQEKRIHHHGHRALPLRPPVGSVTCTRRKITAGRVHIYISTKLPFFISSNSHSHFASTMTKAYLLSRTLDPLLAVFTGLFAFHLNQNNPRTAPPPGHTLQELLRWKWAESKKIREARDKEASEEWENVTRELVGGASVEETKR</sequence>
<gene>
    <name evidence="1" type="ORF">C361_04502</name>
</gene>
<dbReference type="Pfam" id="PF11654">
    <property type="entry name" value="NCE101"/>
    <property type="match status" value="1"/>
</dbReference>
<dbReference type="AlphaFoldDB" id="A0A854QAY9"/>
<accession>A0A854QAY9</accession>
<dbReference type="PANTHER" id="PTHR28011">
    <property type="entry name" value="NON-CLASSICAL EXPORT PROTEIN 1"/>
    <property type="match status" value="1"/>
</dbReference>
<evidence type="ECO:0000313" key="2">
    <source>
        <dbReference type="Proteomes" id="UP000199727"/>
    </source>
</evidence>
<proteinExistence type="predicted"/>